<evidence type="ECO:0000313" key="5">
    <source>
        <dbReference type="Proteomes" id="UP000009011"/>
    </source>
</evidence>
<reference evidence="4 5" key="1">
    <citation type="journal article" date="2013" name="PLoS ONE">
        <title>Genomic analysis of Melioribacter roseus, facultatively anaerobic organotrophic bacterium representing a novel deep lineage within Bacteriodetes/Chlorobi group.</title>
        <authorList>
            <person name="Kadnikov V.V."/>
            <person name="Mardanov A.V."/>
            <person name="Podosokorskaya O.A."/>
            <person name="Gavrilov S.N."/>
            <person name="Kublanov I.V."/>
            <person name="Beletsky A.V."/>
            <person name="Bonch-Osmolovskaya E.A."/>
            <person name="Ravin N.V."/>
        </authorList>
    </citation>
    <scope>NUCLEOTIDE SEQUENCE [LARGE SCALE GENOMIC DNA]</scope>
    <source>
        <strain evidence="5">JCM 17771 / P3M-2</strain>
    </source>
</reference>
<dbReference type="SUPFAM" id="SSF48498">
    <property type="entry name" value="Tetracyclin repressor-like, C-terminal domain"/>
    <property type="match status" value="1"/>
</dbReference>
<proteinExistence type="predicted"/>
<dbReference type="RefSeq" id="WP_014855922.1">
    <property type="nucleotide sequence ID" value="NC_018178.1"/>
</dbReference>
<dbReference type="PROSITE" id="PS50977">
    <property type="entry name" value="HTH_TETR_2"/>
    <property type="match status" value="1"/>
</dbReference>
<dbReference type="InterPro" id="IPR001647">
    <property type="entry name" value="HTH_TetR"/>
</dbReference>
<dbReference type="Proteomes" id="UP000009011">
    <property type="component" value="Chromosome"/>
</dbReference>
<evidence type="ECO:0000259" key="3">
    <source>
        <dbReference type="PROSITE" id="PS50977"/>
    </source>
</evidence>
<dbReference type="Gene3D" id="1.10.10.60">
    <property type="entry name" value="Homeodomain-like"/>
    <property type="match status" value="1"/>
</dbReference>
<dbReference type="EMBL" id="CP003557">
    <property type="protein sequence ID" value="AFN74487.1"/>
    <property type="molecule type" value="Genomic_DNA"/>
</dbReference>
<feature type="domain" description="HTH tetR-type" evidence="3">
    <location>
        <begin position="5"/>
        <end position="65"/>
    </location>
</feature>
<dbReference type="SUPFAM" id="SSF46689">
    <property type="entry name" value="Homeodomain-like"/>
    <property type="match status" value="1"/>
</dbReference>
<protein>
    <submittedName>
        <fullName evidence="4">Transcriptional regulator, TetR family</fullName>
    </submittedName>
</protein>
<dbReference type="InterPro" id="IPR036271">
    <property type="entry name" value="Tet_transcr_reg_TetR-rel_C_sf"/>
</dbReference>
<dbReference type="GO" id="GO:0003677">
    <property type="term" value="F:DNA binding"/>
    <property type="evidence" value="ECO:0007669"/>
    <property type="project" value="UniProtKB-UniRule"/>
</dbReference>
<feature type="DNA-binding region" description="H-T-H motif" evidence="2">
    <location>
        <begin position="28"/>
        <end position="47"/>
    </location>
</feature>
<evidence type="ECO:0000256" key="1">
    <source>
        <dbReference type="ARBA" id="ARBA00023125"/>
    </source>
</evidence>
<evidence type="ECO:0000256" key="2">
    <source>
        <dbReference type="PROSITE-ProRule" id="PRU00335"/>
    </source>
</evidence>
<dbReference type="PANTHER" id="PTHR30328:SF54">
    <property type="entry name" value="HTH-TYPE TRANSCRIPTIONAL REPRESSOR SCO4008"/>
    <property type="match status" value="1"/>
</dbReference>
<dbReference type="PRINTS" id="PR00455">
    <property type="entry name" value="HTHTETR"/>
</dbReference>
<evidence type="ECO:0000313" key="4">
    <source>
        <dbReference type="EMBL" id="AFN74487.1"/>
    </source>
</evidence>
<keyword evidence="5" id="KW-1185">Reference proteome</keyword>
<keyword evidence="1 2" id="KW-0238">DNA-binding</keyword>
<sequence length="206" mass="24179">MSENLELQDRILALAEEKFQKYGFGKVTMEEIAADLGISKKTLYKHFSNKEHILREVIKKIKVDFETFFDELFNNESLDFFEKLKRLMEYVTKNSARFEGNMIKDLVHNHPGIWAELKEYRKEQARSRIVRILDEGTKSGFFRNDILSELVAVLISSVHNIITPEVIKELPITEKNAHIYFSRIIFEGILTDEGRKKLKELDLPQK</sequence>
<organism evidence="4 5">
    <name type="scientific">Melioribacter roseus (strain DSM 23840 / JCM 17771 / VKM B-2668 / P3M-2)</name>
    <dbReference type="NCBI Taxonomy" id="1191523"/>
    <lineage>
        <taxon>Bacteria</taxon>
        <taxon>Pseudomonadati</taxon>
        <taxon>Ignavibacteriota</taxon>
        <taxon>Ignavibacteria</taxon>
        <taxon>Ignavibacteriales</taxon>
        <taxon>Melioribacteraceae</taxon>
        <taxon>Melioribacter</taxon>
    </lineage>
</organism>
<dbReference type="KEGG" id="mro:MROS_1250"/>
<dbReference type="InterPro" id="IPR050109">
    <property type="entry name" value="HTH-type_TetR-like_transc_reg"/>
</dbReference>
<dbReference type="STRING" id="1191523.MROS_1250"/>
<dbReference type="eggNOG" id="COG1309">
    <property type="taxonomic scope" value="Bacteria"/>
</dbReference>
<dbReference type="Pfam" id="PF00440">
    <property type="entry name" value="TetR_N"/>
    <property type="match status" value="1"/>
</dbReference>
<name>I6YVB6_MELRP</name>
<accession>I6YVB6</accession>
<gene>
    <name evidence="4" type="ordered locus">MROS_1250</name>
</gene>
<dbReference type="HOGENOM" id="CLU_069356_30_1_10"/>
<dbReference type="PANTHER" id="PTHR30328">
    <property type="entry name" value="TRANSCRIPTIONAL REPRESSOR"/>
    <property type="match status" value="1"/>
</dbReference>
<dbReference type="InterPro" id="IPR009057">
    <property type="entry name" value="Homeodomain-like_sf"/>
</dbReference>
<dbReference type="AlphaFoldDB" id="I6YVB6"/>
<dbReference type="Gene3D" id="1.10.357.10">
    <property type="entry name" value="Tetracycline Repressor, domain 2"/>
    <property type="match status" value="1"/>
</dbReference>
<dbReference type="OrthoDB" id="881297at2"/>